<evidence type="ECO:0008006" key="4">
    <source>
        <dbReference type="Google" id="ProtNLM"/>
    </source>
</evidence>
<dbReference type="RefSeq" id="WP_200965089.1">
    <property type="nucleotide sequence ID" value="NZ_BMAQ01000001.1"/>
</dbReference>
<reference evidence="2" key="1">
    <citation type="submission" date="2020-08" db="EMBL/GenBank/DDBJ databases">
        <authorList>
            <person name="Uke A."/>
            <person name="Chhe C."/>
            <person name="Baramee S."/>
            <person name="Kosugi A."/>
        </authorList>
    </citation>
    <scope>NUCLEOTIDE SEQUENCE</scope>
    <source>
        <strain evidence="2">DA-C8</strain>
    </source>
</reference>
<organism evidence="2 3">
    <name type="scientific">Insulibacter thermoxylanivorax</name>
    <dbReference type="NCBI Taxonomy" id="2749268"/>
    <lineage>
        <taxon>Bacteria</taxon>
        <taxon>Bacillati</taxon>
        <taxon>Bacillota</taxon>
        <taxon>Bacilli</taxon>
        <taxon>Bacillales</taxon>
        <taxon>Paenibacillaceae</taxon>
        <taxon>Insulibacter</taxon>
    </lineage>
</organism>
<gene>
    <name evidence="2" type="ORF">PRECH8_00980</name>
</gene>
<evidence type="ECO:0000313" key="3">
    <source>
        <dbReference type="Proteomes" id="UP000654993"/>
    </source>
</evidence>
<evidence type="ECO:0000256" key="1">
    <source>
        <dbReference type="SAM" id="Phobius"/>
    </source>
</evidence>
<name>A0A916VE30_9BACL</name>
<dbReference type="EMBL" id="BMAQ01000001">
    <property type="protein sequence ID" value="GFR36802.1"/>
    <property type="molecule type" value="Genomic_DNA"/>
</dbReference>
<dbReference type="GO" id="GO:0055070">
    <property type="term" value="P:copper ion homeostasis"/>
    <property type="evidence" value="ECO:0007669"/>
    <property type="project" value="InterPro"/>
</dbReference>
<keyword evidence="1" id="KW-1133">Transmembrane helix</keyword>
<reference evidence="2" key="2">
    <citation type="journal article" date="2021" name="Data Brief">
        <title>Draft genome sequence data of the facultative, thermophilic, xylanolytic bacterium Paenibacillus sp. strain DA-C8.</title>
        <authorList>
            <person name="Chhe C."/>
            <person name="Uke A."/>
            <person name="Baramee S."/>
            <person name="Ungkulpasvich U."/>
            <person name="Tachaapaikoon C."/>
            <person name="Pason P."/>
            <person name="Waeonukul R."/>
            <person name="Ratanakhanokchai K."/>
            <person name="Kosugi A."/>
        </authorList>
    </citation>
    <scope>NUCLEOTIDE SEQUENCE</scope>
    <source>
        <strain evidence="2">DA-C8</strain>
    </source>
</reference>
<dbReference type="InterPro" id="IPR021522">
    <property type="entry name" value="MctB"/>
</dbReference>
<proteinExistence type="predicted"/>
<keyword evidence="1" id="KW-0812">Transmembrane</keyword>
<comment type="caution">
    <text evidence="2">The sequence shown here is derived from an EMBL/GenBank/DDBJ whole genome shotgun (WGS) entry which is preliminary data.</text>
</comment>
<feature type="transmembrane region" description="Helical" evidence="1">
    <location>
        <begin position="6"/>
        <end position="28"/>
    </location>
</feature>
<dbReference type="Pfam" id="PF11382">
    <property type="entry name" value="MctB"/>
    <property type="match status" value="1"/>
</dbReference>
<keyword evidence="3" id="KW-1185">Reference proteome</keyword>
<dbReference type="Proteomes" id="UP000654993">
    <property type="component" value="Unassembled WGS sequence"/>
</dbReference>
<sequence>MLSARYHIATIIAIFLSLGVGIVIGGTLGQKWAVQAENSIVEMLTNRYEMMLAENQAMKKQLGSLELFLKTVSPASQSKLVWWYRTPHPHEDLLVMVLNAAGVEWVEKQITEEIRPALKLGERQPDYVLVTDPAVKQLIEEQLLQAFAGSAEGSPQLIDATEHAAQLTDPNKIVEFMLYMKQLVEEEAYAAAQSRYLSDHPGME</sequence>
<accession>A0A916VE30</accession>
<dbReference type="GO" id="GO:0016020">
    <property type="term" value="C:membrane"/>
    <property type="evidence" value="ECO:0007669"/>
    <property type="project" value="InterPro"/>
</dbReference>
<protein>
    <recommendedName>
        <fullName evidence="4">Copper transport outer membrane protein, MctB</fullName>
    </recommendedName>
</protein>
<evidence type="ECO:0000313" key="2">
    <source>
        <dbReference type="EMBL" id="GFR36802.1"/>
    </source>
</evidence>
<keyword evidence="1" id="KW-0472">Membrane</keyword>
<dbReference type="AlphaFoldDB" id="A0A916VE30"/>